<evidence type="ECO:0000313" key="4">
    <source>
        <dbReference type="Proteomes" id="UP000501253"/>
    </source>
</evidence>
<keyword evidence="1" id="KW-1133">Transmembrane helix</keyword>
<reference evidence="3 4" key="1">
    <citation type="submission" date="2019-08" db="EMBL/GenBank/DDBJ databases">
        <title>Complete genome sequence of Thermosulfurimonas marina SU872T, an anaerobic thermophilic chemolithoautotrophic bacterium isolated from a shallow marine hydrothermal vent.</title>
        <authorList>
            <person name="Allioux M."/>
            <person name="Jebbar M."/>
            <person name="Slobodkina G."/>
            <person name="Slobodkin A."/>
            <person name="Moalic Y."/>
            <person name="Frolova A."/>
            <person name="Shao Z."/>
            <person name="Alain K."/>
        </authorList>
    </citation>
    <scope>NUCLEOTIDE SEQUENCE [LARGE SCALE GENOMIC DNA]</scope>
    <source>
        <strain evidence="3 4">SU872</strain>
    </source>
</reference>
<keyword evidence="4" id="KW-1185">Reference proteome</keyword>
<feature type="chain" id="PRO_5026024784" description="TIGR02206 family membrane protein" evidence="2">
    <location>
        <begin position="22"/>
        <end position="147"/>
    </location>
</feature>
<evidence type="ECO:0000256" key="1">
    <source>
        <dbReference type="SAM" id="Phobius"/>
    </source>
</evidence>
<keyword evidence="1" id="KW-0812">Transmembrane</keyword>
<proteinExistence type="predicted"/>
<organism evidence="3 4">
    <name type="scientific">Thermosulfurimonas marina</name>
    <dbReference type="NCBI Taxonomy" id="2047767"/>
    <lineage>
        <taxon>Bacteria</taxon>
        <taxon>Pseudomonadati</taxon>
        <taxon>Thermodesulfobacteriota</taxon>
        <taxon>Thermodesulfobacteria</taxon>
        <taxon>Thermodesulfobacteriales</taxon>
        <taxon>Thermodesulfobacteriaceae</taxon>
        <taxon>Thermosulfurimonas</taxon>
    </lineage>
</organism>
<feature type="transmembrane region" description="Helical" evidence="1">
    <location>
        <begin position="64"/>
        <end position="86"/>
    </location>
</feature>
<feature type="signal peptide" evidence="2">
    <location>
        <begin position="1"/>
        <end position="21"/>
    </location>
</feature>
<name>A0A6H1WQQ3_9BACT</name>
<sequence>MLFGRIFLVSLLGLLISPAWATQPHFCPEGLYIHLMAHVIFGGALLLMFYWSRRLPGKEARPWFYLRLTFFFFFLWNIDALAVHLLELYLSTNTYYSASFQSTISGPLNWKYLLYYFLRFDHLFCVPAMYFLWKSLQSFVQEEYAEF</sequence>
<evidence type="ECO:0000256" key="2">
    <source>
        <dbReference type="SAM" id="SignalP"/>
    </source>
</evidence>
<dbReference type="Proteomes" id="UP000501253">
    <property type="component" value="Chromosome"/>
</dbReference>
<keyword evidence="1" id="KW-0472">Membrane</keyword>
<feature type="transmembrane region" description="Helical" evidence="1">
    <location>
        <begin position="31"/>
        <end position="52"/>
    </location>
</feature>
<gene>
    <name evidence="3" type="ORF">FVE67_01160</name>
</gene>
<evidence type="ECO:0000313" key="3">
    <source>
        <dbReference type="EMBL" id="QJA05484.1"/>
    </source>
</evidence>
<evidence type="ECO:0008006" key="5">
    <source>
        <dbReference type="Google" id="ProtNLM"/>
    </source>
</evidence>
<dbReference type="EMBL" id="CP042909">
    <property type="protein sequence ID" value="QJA05484.1"/>
    <property type="molecule type" value="Genomic_DNA"/>
</dbReference>
<dbReference type="KEGG" id="tmai:FVE67_01160"/>
<accession>A0A6H1WQQ3</accession>
<keyword evidence="2" id="KW-0732">Signal</keyword>
<dbReference type="AlphaFoldDB" id="A0A6H1WQQ3"/>
<protein>
    <recommendedName>
        <fullName evidence="5">TIGR02206 family membrane protein</fullName>
    </recommendedName>
</protein>